<dbReference type="Proteomes" id="UP000622648">
    <property type="component" value="Unassembled WGS sequence"/>
</dbReference>
<accession>A0A4R2HLG4</accession>
<dbReference type="InterPro" id="IPR036291">
    <property type="entry name" value="NAD(P)-bd_dom_sf"/>
</dbReference>
<feature type="domain" description="NAD-dependent epimerase/dehydratase" evidence="1">
    <location>
        <begin position="3"/>
        <end position="213"/>
    </location>
</feature>
<dbReference type="InterPro" id="IPR050177">
    <property type="entry name" value="Lipid_A_modif_metabolic_enz"/>
</dbReference>
<reference evidence="2" key="4">
    <citation type="submission" date="2024-05" db="EMBL/GenBank/DDBJ databases">
        <authorList>
            <person name="Sun Q."/>
            <person name="Zhou Y."/>
        </authorList>
    </citation>
    <scope>NUCLEOTIDE SEQUENCE</scope>
    <source>
        <strain evidence="2">CGMCC 1.15644</strain>
    </source>
</reference>
<evidence type="ECO:0000259" key="1">
    <source>
        <dbReference type="Pfam" id="PF01370"/>
    </source>
</evidence>
<dbReference type="EMBL" id="BMJO01000001">
    <property type="protein sequence ID" value="GGE43534.1"/>
    <property type="molecule type" value="Genomic_DNA"/>
</dbReference>
<dbReference type="AlphaFoldDB" id="A0A4R2HLG4"/>
<dbReference type="PANTHER" id="PTHR43245:SF13">
    <property type="entry name" value="UDP-D-APIOSE_UDP-D-XYLOSE SYNTHASE 2"/>
    <property type="match status" value="1"/>
</dbReference>
<sequence>MYVILGAGGPSANALTAELLAQNKTVRLVSRKPIAVSNQNQSWVQADLLNEMQVIEAVKGATVVYLCAGIIYDVKIWQQQWPIIISNVITAVKSVGARLIFLDNIYMYGLVKGPITELTPYNPCSVKGEIRAGIATKVMDEVSAGNIQASIARAADFYGADSMNSFIDMMVLDKFSKNQSAQWVGNPKMLHNFSYIPDVGKGLYILGQEPKSDNQIWHLPTAKPITGNEFMQLAAQIYQVEPKHTNINKLMLRLVGLFKKAVAGTVEMYYQYDHDYQFDSSKFEQYFDVKPTSYADGIKNISETMYKKQNI</sequence>
<protein>
    <submittedName>
        <fullName evidence="2 3">Epimerase</fullName>
    </submittedName>
</protein>
<dbReference type="PANTHER" id="PTHR43245">
    <property type="entry name" value="BIFUNCTIONAL POLYMYXIN RESISTANCE PROTEIN ARNA"/>
    <property type="match status" value="1"/>
</dbReference>
<organism evidence="3 4">
    <name type="scientific">Pedobacter psychrotolerans</name>
    <dbReference type="NCBI Taxonomy" id="1843235"/>
    <lineage>
        <taxon>Bacteria</taxon>
        <taxon>Pseudomonadati</taxon>
        <taxon>Bacteroidota</taxon>
        <taxon>Sphingobacteriia</taxon>
        <taxon>Sphingobacteriales</taxon>
        <taxon>Sphingobacteriaceae</taxon>
        <taxon>Pedobacter</taxon>
    </lineage>
</organism>
<comment type="caution">
    <text evidence="3">The sequence shown here is derived from an EMBL/GenBank/DDBJ whole genome shotgun (WGS) entry which is preliminary data.</text>
</comment>
<gene>
    <name evidence="3" type="ORF">EV200_101361</name>
    <name evidence="2" type="ORF">GCM10011413_06910</name>
</gene>
<dbReference type="EMBL" id="SLWO01000001">
    <property type="protein sequence ID" value="TCO30920.1"/>
    <property type="molecule type" value="Genomic_DNA"/>
</dbReference>
<reference evidence="5" key="2">
    <citation type="journal article" date="2019" name="Int. J. Syst. Evol. Microbiol.">
        <title>The Global Catalogue of Microorganisms (GCM) 10K type strain sequencing project: providing services to taxonomists for standard genome sequencing and annotation.</title>
        <authorList>
            <consortium name="The Broad Institute Genomics Platform"/>
            <consortium name="The Broad Institute Genome Sequencing Center for Infectious Disease"/>
            <person name="Wu L."/>
            <person name="Ma J."/>
        </authorList>
    </citation>
    <scope>NUCLEOTIDE SEQUENCE [LARGE SCALE GENOMIC DNA]</scope>
    <source>
        <strain evidence="5">CGMCC 1.15644</strain>
    </source>
</reference>
<keyword evidence="5" id="KW-1185">Reference proteome</keyword>
<dbReference type="Pfam" id="PF01370">
    <property type="entry name" value="Epimerase"/>
    <property type="match status" value="1"/>
</dbReference>
<evidence type="ECO:0000313" key="2">
    <source>
        <dbReference type="EMBL" id="GGE43534.1"/>
    </source>
</evidence>
<reference evidence="2" key="1">
    <citation type="journal article" date="2014" name="Int. J. Syst. Evol. Microbiol.">
        <title>Complete genome of a new Firmicutes species belonging to the dominant human colonic microbiota ('Ruminococcus bicirculans') reveals two chromosomes and a selective capacity to utilize plant glucans.</title>
        <authorList>
            <consortium name="NISC Comparative Sequencing Program"/>
            <person name="Wegmann U."/>
            <person name="Louis P."/>
            <person name="Goesmann A."/>
            <person name="Henrissat B."/>
            <person name="Duncan S.H."/>
            <person name="Flint H.J."/>
        </authorList>
    </citation>
    <scope>NUCLEOTIDE SEQUENCE</scope>
    <source>
        <strain evidence="2">CGMCC 1.15644</strain>
    </source>
</reference>
<dbReference type="RefSeq" id="WP_132529098.1">
    <property type="nucleotide sequence ID" value="NZ_BMJO01000001.1"/>
</dbReference>
<reference evidence="3 4" key="3">
    <citation type="submission" date="2019-03" db="EMBL/GenBank/DDBJ databases">
        <title>Genomic Encyclopedia of Type Strains, Phase IV (KMG-IV): sequencing the most valuable type-strain genomes for metagenomic binning, comparative biology and taxonomic classification.</title>
        <authorList>
            <person name="Goeker M."/>
        </authorList>
    </citation>
    <scope>NUCLEOTIDE SEQUENCE [LARGE SCALE GENOMIC DNA]</scope>
    <source>
        <strain evidence="3 4">DSM 103236</strain>
    </source>
</reference>
<name>A0A4R2HLG4_9SPHI</name>
<dbReference type="OrthoDB" id="112777at2"/>
<dbReference type="Proteomes" id="UP000295684">
    <property type="component" value="Unassembled WGS sequence"/>
</dbReference>
<dbReference type="SUPFAM" id="SSF51735">
    <property type="entry name" value="NAD(P)-binding Rossmann-fold domains"/>
    <property type="match status" value="1"/>
</dbReference>
<proteinExistence type="predicted"/>
<evidence type="ECO:0000313" key="3">
    <source>
        <dbReference type="EMBL" id="TCO30920.1"/>
    </source>
</evidence>
<evidence type="ECO:0000313" key="5">
    <source>
        <dbReference type="Proteomes" id="UP000622648"/>
    </source>
</evidence>
<evidence type="ECO:0000313" key="4">
    <source>
        <dbReference type="Proteomes" id="UP000295684"/>
    </source>
</evidence>
<dbReference type="InterPro" id="IPR001509">
    <property type="entry name" value="Epimerase_deHydtase"/>
</dbReference>
<dbReference type="Gene3D" id="3.40.50.720">
    <property type="entry name" value="NAD(P)-binding Rossmann-like Domain"/>
    <property type="match status" value="1"/>
</dbReference>